<evidence type="ECO:0000313" key="2">
    <source>
        <dbReference type="EMBL" id="EXI69173.1"/>
    </source>
</evidence>
<name>A0A011MH02_9PROT</name>
<sequence length="190" mass="21194">MQHGRVTRWSESDYLRAERAAVVRHEYVAGQLFAMPGGSKAHSTIALNIAARLRTHLRGRPCRAFIADMKVRIEGARSHCYPDVVVTCDAADLAPASPRDYLTAPSLIVEVLSASTESIDRREKLLAYAQLPGRLEYVLVDSASRRVDIYRQEEDGEMVLEIPAPDEPVHLDSVGLELTFEEIYEESGID</sequence>
<gene>
    <name evidence="2" type="ORF">AW08_00380</name>
</gene>
<dbReference type="Pfam" id="PF05685">
    <property type="entry name" value="Uma2"/>
    <property type="match status" value="1"/>
</dbReference>
<protein>
    <recommendedName>
        <fullName evidence="1">Putative restriction endonuclease domain-containing protein</fullName>
    </recommendedName>
</protein>
<proteinExistence type="predicted"/>
<dbReference type="InterPro" id="IPR008538">
    <property type="entry name" value="Uma2"/>
</dbReference>
<dbReference type="InterPro" id="IPR012296">
    <property type="entry name" value="Nuclease_put_TT1808"/>
</dbReference>
<evidence type="ECO:0000259" key="1">
    <source>
        <dbReference type="Pfam" id="PF05685"/>
    </source>
</evidence>
<dbReference type="EMBL" id="JFAX01000002">
    <property type="protein sequence ID" value="EXI69173.1"/>
    <property type="molecule type" value="Genomic_DNA"/>
</dbReference>
<dbReference type="PANTHER" id="PTHR36558:SF1">
    <property type="entry name" value="RESTRICTION ENDONUCLEASE DOMAIN-CONTAINING PROTEIN-RELATED"/>
    <property type="match status" value="1"/>
</dbReference>
<dbReference type="SUPFAM" id="SSF52980">
    <property type="entry name" value="Restriction endonuclease-like"/>
    <property type="match status" value="1"/>
</dbReference>
<dbReference type="STRING" id="1454001.AW08_00380"/>
<feature type="domain" description="Putative restriction endonuclease" evidence="1">
    <location>
        <begin position="13"/>
        <end position="179"/>
    </location>
</feature>
<accession>A0A011MH02</accession>
<dbReference type="CDD" id="cd06260">
    <property type="entry name" value="DUF820-like"/>
    <property type="match status" value="1"/>
</dbReference>
<dbReference type="InterPro" id="IPR011335">
    <property type="entry name" value="Restrct_endonuc-II-like"/>
</dbReference>
<comment type="caution">
    <text evidence="2">The sequence shown here is derived from an EMBL/GenBank/DDBJ whole genome shotgun (WGS) entry which is preliminary data.</text>
</comment>
<dbReference type="Proteomes" id="UP000020218">
    <property type="component" value="Unassembled WGS sequence"/>
</dbReference>
<dbReference type="Gene3D" id="3.90.1570.10">
    <property type="entry name" value="tt1808, chain A"/>
    <property type="match status" value="1"/>
</dbReference>
<dbReference type="AlphaFoldDB" id="A0A011MH02"/>
<dbReference type="PATRIC" id="fig|1454001.3.peg.641"/>
<reference evidence="2" key="1">
    <citation type="submission" date="2014-02" db="EMBL/GenBank/DDBJ databases">
        <title>Expanding our view of genomic diversity in Candidatus Accumulibacter clades.</title>
        <authorList>
            <person name="Skennerton C.T."/>
            <person name="Barr J.J."/>
            <person name="Slater F.R."/>
            <person name="Bond P.L."/>
            <person name="Tyson G.W."/>
        </authorList>
    </citation>
    <scope>NUCLEOTIDE SEQUENCE [LARGE SCALE GENOMIC DNA]</scope>
</reference>
<dbReference type="PANTHER" id="PTHR36558">
    <property type="entry name" value="GLR1098 PROTEIN"/>
    <property type="match status" value="1"/>
</dbReference>
<keyword evidence="3" id="KW-1185">Reference proteome</keyword>
<evidence type="ECO:0000313" key="3">
    <source>
        <dbReference type="Proteomes" id="UP000020218"/>
    </source>
</evidence>
<organism evidence="2 3">
    <name type="scientific">Candidatus Accumulibacter adjunctus</name>
    <dbReference type="NCBI Taxonomy" id="1454001"/>
    <lineage>
        <taxon>Bacteria</taxon>
        <taxon>Pseudomonadati</taxon>
        <taxon>Pseudomonadota</taxon>
        <taxon>Betaproteobacteria</taxon>
        <taxon>Candidatus Accumulibacter</taxon>
    </lineage>
</organism>